<evidence type="ECO:0000256" key="3">
    <source>
        <dbReference type="PROSITE-ProRule" id="PRU10007"/>
    </source>
</evidence>
<dbReference type="InterPro" id="IPR016160">
    <property type="entry name" value="Ald_DH_CS_CYS"/>
</dbReference>
<comment type="similarity">
    <text evidence="1 4">Belongs to the aldehyde dehydrogenase family.</text>
</comment>
<dbReference type="SUPFAM" id="SSF53720">
    <property type="entry name" value="ALDH-like"/>
    <property type="match status" value="1"/>
</dbReference>
<evidence type="ECO:0000256" key="1">
    <source>
        <dbReference type="ARBA" id="ARBA00009986"/>
    </source>
</evidence>
<dbReference type="EC" id="1.2.1.3" evidence="6"/>
<dbReference type="InterPro" id="IPR016162">
    <property type="entry name" value="Ald_DH_N"/>
</dbReference>
<dbReference type="PROSITE" id="PS00687">
    <property type="entry name" value="ALDEHYDE_DEHYDR_GLU"/>
    <property type="match status" value="1"/>
</dbReference>
<evidence type="ECO:0000313" key="6">
    <source>
        <dbReference type="EMBL" id="SCM74825.1"/>
    </source>
</evidence>
<dbReference type="CDD" id="cd07112">
    <property type="entry name" value="ALDH_GABALDH-PuuC"/>
    <property type="match status" value="1"/>
</dbReference>
<gene>
    <name evidence="6" type="primary">puuC</name>
    <name evidence="6" type="ORF">KL86DES1_22177</name>
</gene>
<keyword evidence="2 4" id="KW-0560">Oxidoreductase</keyword>
<dbReference type="Gene3D" id="3.40.309.10">
    <property type="entry name" value="Aldehyde Dehydrogenase, Chain A, domain 2"/>
    <property type="match status" value="1"/>
</dbReference>
<dbReference type="InterPro" id="IPR029510">
    <property type="entry name" value="Ald_DH_CS_GLU"/>
</dbReference>
<evidence type="ECO:0000259" key="5">
    <source>
        <dbReference type="Pfam" id="PF00171"/>
    </source>
</evidence>
<dbReference type="InterPro" id="IPR015590">
    <property type="entry name" value="Aldehyde_DH_dom"/>
</dbReference>
<dbReference type="EMBL" id="FMJC01000002">
    <property type="protein sequence ID" value="SCM74825.1"/>
    <property type="molecule type" value="Genomic_DNA"/>
</dbReference>
<protein>
    <submittedName>
        <fullName evidence="6">Gamma-Glu-gamma-aminobutyraldehyde dehydrogenase, NAD(P)H-dependent</fullName>
        <ecNumber evidence="6">1.2.1.3</ecNumber>
    </submittedName>
</protein>
<reference evidence="6" key="1">
    <citation type="submission" date="2016-08" db="EMBL/GenBank/DDBJ databases">
        <authorList>
            <person name="Seilhamer J.J."/>
        </authorList>
    </citation>
    <scope>NUCLEOTIDE SEQUENCE</scope>
    <source>
        <strain evidence="6">86-1</strain>
    </source>
</reference>
<dbReference type="FunFam" id="3.40.309.10:FF:000012">
    <property type="entry name" value="Betaine aldehyde dehydrogenase"/>
    <property type="match status" value="1"/>
</dbReference>
<dbReference type="Gene3D" id="3.40.605.10">
    <property type="entry name" value="Aldehyde Dehydrogenase, Chain A, domain 1"/>
    <property type="match status" value="1"/>
</dbReference>
<dbReference type="PANTHER" id="PTHR11699">
    <property type="entry name" value="ALDEHYDE DEHYDROGENASE-RELATED"/>
    <property type="match status" value="1"/>
</dbReference>
<dbReference type="FunFam" id="3.40.605.10:FF:000001">
    <property type="entry name" value="Aldehyde dehydrogenase 1"/>
    <property type="match status" value="1"/>
</dbReference>
<name>A0A212LBB4_9BACT</name>
<evidence type="ECO:0000256" key="2">
    <source>
        <dbReference type="ARBA" id="ARBA00023002"/>
    </source>
</evidence>
<dbReference type="InterPro" id="IPR016163">
    <property type="entry name" value="Ald_DH_C"/>
</dbReference>
<evidence type="ECO:0000256" key="4">
    <source>
        <dbReference type="RuleBase" id="RU003345"/>
    </source>
</evidence>
<feature type="domain" description="Aldehyde dehydrogenase" evidence="5">
    <location>
        <begin position="29"/>
        <end position="494"/>
    </location>
</feature>
<proteinExistence type="inferred from homology"/>
<dbReference type="Pfam" id="PF00171">
    <property type="entry name" value="Aldedh"/>
    <property type="match status" value="1"/>
</dbReference>
<sequence length="500" mass="53732">MSQFLTCQEYENLAANLKYPTQAFIGGKFVSAASGKTFATINPATGKDLAQVASCGKEDVDKAVSVARKTFDSGVWSKMHPTERKKIFLRLCGLMEKHMVELAVLESIDSGKPIRENLCTDLPETIECLEWHAEFSDKQYGSTSPSGNLKRGLIVREPSGVVACVLPWNFPLQMVGWKLGPALSEGNSVIIKPASVTCLSTLRLAELAAEAGVPEGVLQVLPGPGGLVGEALGRHMDIDVLSFTGSTDVGRRFLQYSAESNLKRVVLELGGKSPFVLLEDFTDFEFAASQACSAAFWNMGENCTANSRIIVPASKKEAFLSAFVTALSQWRMGNPLDPANALGSMVSEQQFKTVMGYIEKGKAEGGRIVTGGKAAPIGSGLFIEPTIFDNVKRDATVVREEIFGPVTAILTATSDEDALALANDTCYGLHGSIFTESLTKAHAFASELKAGTVSVNCFSEGDNTTPFGGYKLSGFGGKDKGRESHDQYTEQKTIFINLDR</sequence>
<dbReference type="GO" id="GO:0004029">
    <property type="term" value="F:aldehyde dehydrogenase (NAD+) activity"/>
    <property type="evidence" value="ECO:0007669"/>
    <property type="project" value="UniProtKB-EC"/>
</dbReference>
<dbReference type="PROSITE" id="PS00070">
    <property type="entry name" value="ALDEHYDE_DEHYDR_CYS"/>
    <property type="match status" value="1"/>
</dbReference>
<dbReference type="AlphaFoldDB" id="A0A212LBB4"/>
<dbReference type="InterPro" id="IPR016161">
    <property type="entry name" value="Ald_DH/histidinol_DH"/>
</dbReference>
<accession>A0A212LBB4</accession>
<feature type="active site" evidence="3">
    <location>
        <position position="268"/>
    </location>
</feature>
<organism evidence="6">
    <name type="scientific">uncultured Desulfovibrio sp</name>
    <dbReference type="NCBI Taxonomy" id="167968"/>
    <lineage>
        <taxon>Bacteria</taxon>
        <taxon>Pseudomonadati</taxon>
        <taxon>Thermodesulfobacteriota</taxon>
        <taxon>Desulfovibrionia</taxon>
        <taxon>Desulfovibrionales</taxon>
        <taxon>Desulfovibrionaceae</taxon>
        <taxon>Desulfovibrio</taxon>
        <taxon>environmental samples</taxon>
    </lineage>
</organism>
<dbReference type="RefSeq" id="WP_179981343.1">
    <property type="nucleotide sequence ID" value="NZ_LT608333.1"/>
</dbReference>